<keyword evidence="2" id="KW-0472">Membrane</keyword>
<keyword evidence="2" id="KW-1133">Transmembrane helix</keyword>
<dbReference type="InterPro" id="IPR003425">
    <property type="entry name" value="CCB3/YggT"/>
</dbReference>
<evidence type="ECO:0000313" key="3">
    <source>
        <dbReference type="EMBL" id="QUH31580.1"/>
    </source>
</evidence>
<accession>A0A8J8MFC1</accession>
<dbReference type="Pfam" id="PF02325">
    <property type="entry name" value="CCB3_YggT"/>
    <property type="match status" value="1"/>
</dbReference>
<sequence length="90" mass="10393">MYYALRTIELFLYALEILILVRVLLSWVPRAYNNPFAKFILQITEPILAPIRKLIDKSIFGGKGNVLDFSPLIAFLLLRILQSLVNNLMK</sequence>
<proteinExistence type="inferred from homology"/>
<name>A0A8J8MFC1_9FIRM</name>
<feature type="transmembrane region" description="Helical" evidence="2">
    <location>
        <begin position="69"/>
        <end position="89"/>
    </location>
</feature>
<keyword evidence="4" id="KW-1185">Reference proteome</keyword>
<protein>
    <submittedName>
        <fullName evidence="3">YggT family protein</fullName>
    </submittedName>
</protein>
<reference evidence="3 4" key="1">
    <citation type="submission" date="2020-07" db="EMBL/GenBank/DDBJ databases">
        <title>Vallitalea guaymasensis genome.</title>
        <authorList>
            <person name="Postec A."/>
        </authorList>
    </citation>
    <scope>NUCLEOTIDE SEQUENCE [LARGE SCALE GENOMIC DNA]</scope>
    <source>
        <strain evidence="3 4">Ra1766G1</strain>
    </source>
</reference>
<dbReference type="GO" id="GO:0016020">
    <property type="term" value="C:membrane"/>
    <property type="evidence" value="ECO:0007669"/>
    <property type="project" value="InterPro"/>
</dbReference>
<dbReference type="EMBL" id="CP058561">
    <property type="protein sequence ID" value="QUH31580.1"/>
    <property type="molecule type" value="Genomic_DNA"/>
</dbReference>
<comment type="similarity">
    <text evidence="1">Belongs to the YggT family.</text>
</comment>
<keyword evidence="2" id="KW-0812">Transmembrane</keyword>
<organism evidence="3 4">
    <name type="scientific">Vallitalea guaymasensis</name>
    <dbReference type="NCBI Taxonomy" id="1185412"/>
    <lineage>
        <taxon>Bacteria</taxon>
        <taxon>Bacillati</taxon>
        <taxon>Bacillota</taxon>
        <taxon>Clostridia</taxon>
        <taxon>Lachnospirales</taxon>
        <taxon>Vallitaleaceae</taxon>
        <taxon>Vallitalea</taxon>
    </lineage>
</organism>
<dbReference type="AlphaFoldDB" id="A0A8J8MFC1"/>
<dbReference type="PANTHER" id="PTHR33219:SF14">
    <property type="entry name" value="PROTEIN COFACTOR ASSEMBLY OF COMPLEX C SUBUNIT B CCB3, CHLOROPLASTIC-RELATED"/>
    <property type="match status" value="1"/>
</dbReference>
<feature type="transmembrane region" description="Helical" evidence="2">
    <location>
        <begin position="7"/>
        <end position="28"/>
    </location>
</feature>
<evidence type="ECO:0000313" key="4">
    <source>
        <dbReference type="Proteomes" id="UP000677305"/>
    </source>
</evidence>
<dbReference type="KEGG" id="vgu:HYG85_22685"/>
<evidence type="ECO:0000256" key="1">
    <source>
        <dbReference type="ARBA" id="ARBA00010894"/>
    </source>
</evidence>
<gene>
    <name evidence="3" type="ORF">HYG85_22685</name>
</gene>
<dbReference type="RefSeq" id="WP_113675070.1">
    <property type="nucleotide sequence ID" value="NZ_CAJXUH010000007.1"/>
</dbReference>
<evidence type="ECO:0000256" key="2">
    <source>
        <dbReference type="SAM" id="Phobius"/>
    </source>
</evidence>
<dbReference type="OrthoDB" id="283553at2"/>
<dbReference type="PANTHER" id="PTHR33219">
    <property type="entry name" value="YLMG HOMOLOG PROTEIN 2, CHLOROPLASTIC"/>
    <property type="match status" value="1"/>
</dbReference>
<dbReference type="Proteomes" id="UP000677305">
    <property type="component" value="Chromosome"/>
</dbReference>